<dbReference type="SUPFAM" id="SSF54695">
    <property type="entry name" value="POZ domain"/>
    <property type="match status" value="1"/>
</dbReference>
<feature type="compositionally biased region" description="Basic and acidic residues" evidence="1">
    <location>
        <begin position="258"/>
        <end position="268"/>
    </location>
</feature>
<sequence length="524" mass="60116">MSRNTEDFLYNGSLFILGGNMELLFNNPEYSDTTFIIRDAVLYAWSGLVSVASTTLGSLVSTQFANCDNREINLRSVKNVESFSIVLKSIYGLTINFTQTNIAVLCEALTLADDFKLTKFFVDLKSYLSDVDNFSVETAVVLLNTAYKFKMTNLYDRVTIFAYHNSDHLMKHESFPDLQYSVLVNLLKSNWFCSPEIDILTGILYWHTDMDRESKNVKYLAKENAEDVTENHNMSDLAELSDSETNEAEKTDNVSNDKNVECLPDGKESPNTASNSKNAEPAPSKKTDKGMDIVPVFAKNVLKSLLALVRISRISAKEWMEALLTELFKNYNHLLLDVHNFSSCHLARQEYVIVTFGPEYTEYLVRNVKRTFTIKGIHRTHTQLYESEIYFLSNLHTRIGMKFTDWRFGKNDKTNFNIVFTMFLKCSSDKPESWESITECQLKLISNTIDVNNIVLPADHSYTTLRLNSNTTTSTTTTLELTRYLTELKGVLQLQIFINLWKNIQRTSRNFNVPTTKLEFTRYN</sequence>
<dbReference type="PANTHER" id="PTHR46306">
    <property type="entry name" value="BTB/POZ DOMAIN-CONTAINING PROTEIN 9"/>
    <property type="match status" value="1"/>
</dbReference>
<dbReference type="Gene3D" id="3.30.710.10">
    <property type="entry name" value="Potassium Channel Kv1.1, Chain A"/>
    <property type="match status" value="1"/>
</dbReference>
<name>A0A8D9EPN3_9HEMI</name>
<dbReference type="EMBL" id="HBUF01559823">
    <property type="protein sequence ID" value="CAG6761788.1"/>
    <property type="molecule type" value="Transcribed_RNA"/>
</dbReference>
<evidence type="ECO:0000256" key="1">
    <source>
        <dbReference type="SAM" id="MobiDB-lite"/>
    </source>
</evidence>
<dbReference type="GO" id="GO:0008344">
    <property type="term" value="P:adult locomotory behavior"/>
    <property type="evidence" value="ECO:0007669"/>
    <property type="project" value="TreeGrafter"/>
</dbReference>
<feature type="region of interest" description="Disordered" evidence="1">
    <location>
        <begin position="230"/>
        <end position="287"/>
    </location>
</feature>
<protein>
    <recommendedName>
        <fullName evidence="2">BTB domain-containing protein</fullName>
    </recommendedName>
</protein>
<evidence type="ECO:0000259" key="2">
    <source>
        <dbReference type="PROSITE" id="PS50097"/>
    </source>
</evidence>
<dbReference type="GO" id="GO:0048512">
    <property type="term" value="P:circadian behavior"/>
    <property type="evidence" value="ECO:0007669"/>
    <property type="project" value="TreeGrafter"/>
</dbReference>
<dbReference type="Pfam" id="PF00651">
    <property type="entry name" value="BTB"/>
    <property type="match status" value="1"/>
</dbReference>
<evidence type="ECO:0000313" key="3">
    <source>
        <dbReference type="EMBL" id="CAG6761788.1"/>
    </source>
</evidence>
<dbReference type="InterPro" id="IPR011333">
    <property type="entry name" value="SKP1/BTB/POZ_sf"/>
</dbReference>
<dbReference type="Gene3D" id="1.25.40.420">
    <property type="match status" value="1"/>
</dbReference>
<dbReference type="InterPro" id="IPR000210">
    <property type="entry name" value="BTB/POZ_dom"/>
</dbReference>
<dbReference type="PANTHER" id="PTHR46306:SF1">
    <property type="entry name" value="BTB_POZ DOMAIN-CONTAINING PROTEIN 9"/>
    <property type="match status" value="1"/>
</dbReference>
<dbReference type="GO" id="GO:0050804">
    <property type="term" value="P:modulation of chemical synaptic transmission"/>
    <property type="evidence" value="ECO:0007669"/>
    <property type="project" value="TreeGrafter"/>
</dbReference>
<proteinExistence type="predicted"/>
<dbReference type="GO" id="GO:0005737">
    <property type="term" value="C:cytoplasm"/>
    <property type="evidence" value="ECO:0007669"/>
    <property type="project" value="TreeGrafter"/>
</dbReference>
<dbReference type="AlphaFoldDB" id="A0A8D9EPN3"/>
<accession>A0A8D9EPN3</accession>
<feature type="compositionally biased region" description="Polar residues" evidence="1">
    <location>
        <begin position="269"/>
        <end position="278"/>
    </location>
</feature>
<organism evidence="3">
    <name type="scientific">Cacopsylla melanoneura</name>
    <dbReference type="NCBI Taxonomy" id="428564"/>
    <lineage>
        <taxon>Eukaryota</taxon>
        <taxon>Metazoa</taxon>
        <taxon>Ecdysozoa</taxon>
        <taxon>Arthropoda</taxon>
        <taxon>Hexapoda</taxon>
        <taxon>Insecta</taxon>
        <taxon>Pterygota</taxon>
        <taxon>Neoptera</taxon>
        <taxon>Paraneoptera</taxon>
        <taxon>Hemiptera</taxon>
        <taxon>Sternorrhyncha</taxon>
        <taxon>Psylloidea</taxon>
        <taxon>Psyllidae</taxon>
        <taxon>Psyllinae</taxon>
        <taxon>Cacopsylla</taxon>
    </lineage>
</organism>
<dbReference type="PROSITE" id="PS50097">
    <property type="entry name" value="BTB"/>
    <property type="match status" value="1"/>
</dbReference>
<feature type="domain" description="BTB" evidence="2">
    <location>
        <begin position="31"/>
        <end position="99"/>
    </location>
</feature>
<reference evidence="3" key="1">
    <citation type="submission" date="2021-05" db="EMBL/GenBank/DDBJ databases">
        <authorList>
            <person name="Alioto T."/>
            <person name="Alioto T."/>
            <person name="Gomez Garrido J."/>
        </authorList>
    </citation>
    <scope>NUCLEOTIDE SEQUENCE</scope>
</reference>
<dbReference type="InterPro" id="IPR052407">
    <property type="entry name" value="BTB_POZ_domain_cont_9"/>
</dbReference>